<gene>
    <name evidence="15" type="ORF">ONZ51_g5347</name>
</gene>
<keyword evidence="9" id="KW-0472">Membrane</keyword>
<keyword evidence="11" id="KW-0175">Coiled coil</keyword>
<evidence type="ECO:0000256" key="4">
    <source>
        <dbReference type="ARBA" id="ARBA00022723"/>
    </source>
</evidence>
<dbReference type="Gene3D" id="4.10.240.10">
    <property type="entry name" value="Zn(2)-C6 fungal-type DNA-binding domain"/>
    <property type="match status" value="1"/>
</dbReference>
<dbReference type="GO" id="GO:0010008">
    <property type="term" value="C:endosome membrane"/>
    <property type="evidence" value="ECO:0007669"/>
    <property type="project" value="UniProtKB-SubCell"/>
</dbReference>
<evidence type="ECO:0000256" key="8">
    <source>
        <dbReference type="ARBA" id="ARBA00023121"/>
    </source>
</evidence>
<keyword evidence="7" id="KW-0072">Autophagy</keyword>
<name>A0AAD7XB73_9APHY</name>
<feature type="compositionally biased region" description="Polar residues" evidence="12">
    <location>
        <begin position="1272"/>
        <end position="1284"/>
    </location>
</feature>
<dbReference type="GO" id="GO:0035091">
    <property type="term" value="F:phosphatidylinositol binding"/>
    <property type="evidence" value="ECO:0007669"/>
    <property type="project" value="InterPro"/>
</dbReference>
<dbReference type="InterPro" id="IPR036864">
    <property type="entry name" value="Zn2-C6_fun-type_DNA-bd_sf"/>
</dbReference>
<proteinExistence type="inferred from homology"/>
<feature type="region of interest" description="Disordered" evidence="12">
    <location>
        <begin position="631"/>
        <end position="688"/>
    </location>
</feature>
<dbReference type="SMART" id="SM00312">
    <property type="entry name" value="PX"/>
    <property type="match status" value="1"/>
</dbReference>
<dbReference type="Proteomes" id="UP001215151">
    <property type="component" value="Unassembled WGS sequence"/>
</dbReference>
<feature type="region of interest" description="Disordered" evidence="12">
    <location>
        <begin position="875"/>
        <end position="938"/>
    </location>
</feature>
<feature type="compositionally biased region" description="Low complexity" evidence="12">
    <location>
        <begin position="781"/>
        <end position="793"/>
    </location>
</feature>
<dbReference type="InterPro" id="IPR027267">
    <property type="entry name" value="AH/BAR_dom_sf"/>
</dbReference>
<keyword evidence="5" id="KW-0967">Endosome</keyword>
<dbReference type="PROSITE" id="PS50048">
    <property type="entry name" value="ZN2_CY6_FUNGAL_2"/>
    <property type="match status" value="1"/>
</dbReference>
<keyword evidence="4" id="KW-0479">Metal-binding</keyword>
<keyword evidence="6" id="KW-0653">Protein transport</keyword>
<dbReference type="EMBL" id="JAPEVG010000114">
    <property type="protein sequence ID" value="KAJ8482440.1"/>
    <property type="molecule type" value="Genomic_DNA"/>
</dbReference>
<feature type="compositionally biased region" description="Acidic residues" evidence="12">
    <location>
        <begin position="878"/>
        <end position="888"/>
    </location>
</feature>
<dbReference type="GO" id="GO:0000981">
    <property type="term" value="F:DNA-binding transcription factor activity, RNA polymerase II-specific"/>
    <property type="evidence" value="ECO:0007669"/>
    <property type="project" value="InterPro"/>
</dbReference>
<evidence type="ECO:0000259" key="14">
    <source>
        <dbReference type="PROSITE" id="PS50195"/>
    </source>
</evidence>
<dbReference type="GO" id="GO:0015031">
    <property type="term" value="P:protein transport"/>
    <property type="evidence" value="ECO:0007669"/>
    <property type="project" value="UniProtKB-KW"/>
</dbReference>
<comment type="subcellular location">
    <subcellularLocation>
        <location evidence="1">Endosome membrane</location>
        <topology evidence="1">Peripheral membrane protein</topology>
    </subcellularLocation>
</comment>
<evidence type="ECO:0008006" key="17">
    <source>
        <dbReference type="Google" id="ProtNLM"/>
    </source>
</evidence>
<evidence type="ECO:0000256" key="11">
    <source>
        <dbReference type="SAM" id="Coils"/>
    </source>
</evidence>
<evidence type="ECO:0000256" key="12">
    <source>
        <dbReference type="SAM" id="MobiDB-lite"/>
    </source>
</evidence>
<feature type="compositionally biased region" description="Acidic residues" evidence="12">
    <location>
        <begin position="1288"/>
        <end position="1298"/>
    </location>
</feature>
<accession>A0AAD7XB73</accession>
<dbReference type="CDD" id="cd12148">
    <property type="entry name" value="fungal_TF_MHR"/>
    <property type="match status" value="1"/>
</dbReference>
<comment type="similarity">
    <text evidence="2">Belongs to the sorting nexin family.</text>
</comment>
<dbReference type="InterPro" id="IPR051079">
    <property type="entry name" value="Sorting_Nexin_Autophagy"/>
</dbReference>
<sequence>MSSSLDPPLLSNPDLSPRDPLNGEKKRKRGATRLSCAECRRLKLRCDRAIPCGSCVKRGCAAICPDGSLTTGKGNRFVLASTQDLHEKINQLANRVRELEDALRSSHALQSLDPHPLLSEDLLRIKAPIQRENLINTGTANGNSDEQSADVVDSMGTLSISDSGRTNYFGQATSSWYYLTNEDNEDDARDQRMSALRKLLSPEVLSLSGLFPIAPSLPLTLDAQTMKLERLRSLFWYLPGVDEAAELRRIYFQHAAWMYNPVSQAQLNESAFHIFYNPNKAPDMEDPLLSHQLSLLYMVLAIGSLMDTSRPAYNVEAEKYHHLARAALFQSPIFEEPTLTAVQSLYLMAFYLFLTVKLGVSMGLHRDAGKWHISNDEVQRRRESFWELYSYDLLQSYTLGRPPSFTLVHIDCRKPYTEDPCNEDTFHWWKHRFTSECMNLVYDQAFGAKTPTYSTVLQLDRKLRGFAVPSSLQIAGFGNSESRGGNYYESVPLILQRHLVLAIRESNLLYMHRGFFARAISDHPKDPLGSPYGGSFIAAYRSAGSLVALVRNIHSQLKELTERMWFLWTHLFSCSIILGSIVTRCPSMSLAPSALVQLDSACELFKKTAAGFHAEKVLGIMMRLREKAHASLSAYRNTPPSRPGTLSEPTTPADDNDELSTLGGRTRLVEPKEKSMSPQLTDRSPTSLNPIVPLPLKQDEDQPVHPYVLQYLRTFAPSPQNSVTNGVAPSMQAGPSQPQMMTNGQQISPTHYQPQQAQAMHNLHPISTTFGNPDPFPPQPQQQQHQQHQQHQQLSGLQMEGVGPMFPQYFPVFDYGHASGGGSTDVFMSSPLQMDGEYSAGGRSYSPEQMSAQSAWQDFVAQMVIPFGETHTESTMEAFEDDENPFETEPERLQSDSSSSRANISGLSSPVPQQTRVASPPTSPGRRNTFPSPGSHRQPQAFKNDFCCLRDRWLHSGEDAEILITDALKTSVNSTSPYITYVIRAGTAEAHHRYSEFESLRSNLVKLYPTLIIPPIPSKQTIGDYAIKQAKAKEDAAMIARRKRMLQTFLNRIARHPILSNEHVFHRFLDGEVSWAEVLHSPPISLLPKNILKAPSHNPTDQSVILAYAALPNPSAAHPLRRPDQRFLDSEVFTNKFAAHLSGPMEKVTRRTMKRWSDLAQDHAELGATMNGFSLNETGQLSTAVEKTGQAIDATYMSTTKLLQEFEQNWAEPLHEYTQFASIIKKLLQYRHQKHVQYEMTQEALEAKREQLEELEKSEREARRLEEALNQGRPSTLRTSTSLGSDGVEGEQQPEGEEGPSHRQEESVYLPPHPGPNPVKRRAPGMGLLSALSYTLHGMMDVDPETARRNSITKTKETISQLEDALHLAAQDLKYSSSTIQADLDRFQRQKVADLREMAISMARSHRDWCKKNLEAWEEAKAEIAKIPDHPNRLPDDGANGAAGAHGRRDSMATVEGQP</sequence>
<dbReference type="PANTHER" id="PTHR46979:SF2">
    <property type="entry name" value="SORTING NEXIN-41"/>
    <property type="match status" value="1"/>
</dbReference>
<feature type="domain" description="PX" evidence="14">
    <location>
        <begin position="956"/>
        <end position="1075"/>
    </location>
</feature>
<dbReference type="InterPro" id="IPR044106">
    <property type="entry name" value="PX_Snx41/Atg20"/>
</dbReference>
<dbReference type="PANTHER" id="PTHR46979">
    <property type="entry name" value="SORTING NEXIN-41"/>
    <property type="match status" value="1"/>
</dbReference>
<dbReference type="CDD" id="cd00067">
    <property type="entry name" value="GAL4"/>
    <property type="match status" value="1"/>
</dbReference>
<evidence type="ECO:0000256" key="2">
    <source>
        <dbReference type="ARBA" id="ARBA00010883"/>
    </source>
</evidence>
<dbReference type="InterPro" id="IPR001138">
    <property type="entry name" value="Zn2Cys6_DnaBD"/>
</dbReference>
<feature type="compositionally biased region" description="Polar residues" evidence="12">
    <location>
        <begin position="925"/>
        <end position="938"/>
    </location>
</feature>
<dbReference type="SUPFAM" id="SSF57701">
    <property type="entry name" value="Zn2/Cys6 DNA-binding domain"/>
    <property type="match status" value="1"/>
</dbReference>
<evidence type="ECO:0000256" key="5">
    <source>
        <dbReference type="ARBA" id="ARBA00022753"/>
    </source>
</evidence>
<evidence type="ECO:0000256" key="10">
    <source>
        <dbReference type="ARBA" id="ARBA00023242"/>
    </source>
</evidence>
<dbReference type="GO" id="GO:0006351">
    <property type="term" value="P:DNA-templated transcription"/>
    <property type="evidence" value="ECO:0007669"/>
    <property type="project" value="InterPro"/>
</dbReference>
<evidence type="ECO:0000256" key="6">
    <source>
        <dbReference type="ARBA" id="ARBA00022927"/>
    </source>
</evidence>
<dbReference type="InterPro" id="IPR001683">
    <property type="entry name" value="PX_dom"/>
</dbReference>
<dbReference type="GO" id="GO:0042147">
    <property type="term" value="P:retrograde transport, endosome to Golgi"/>
    <property type="evidence" value="ECO:0007669"/>
    <property type="project" value="InterPro"/>
</dbReference>
<feature type="region of interest" description="Disordered" evidence="12">
    <location>
        <begin position="768"/>
        <end position="795"/>
    </location>
</feature>
<feature type="region of interest" description="Disordered" evidence="12">
    <location>
        <begin position="1426"/>
        <end position="1459"/>
    </location>
</feature>
<dbReference type="Gene3D" id="3.30.1520.10">
    <property type="entry name" value="Phox-like domain"/>
    <property type="match status" value="1"/>
</dbReference>
<evidence type="ECO:0000313" key="16">
    <source>
        <dbReference type="Proteomes" id="UP001215151"/>
    </source>
</evidence>
<evidence type="ECO:0000256" key="7">
    <source>
        <dbReference type="ARBA" id="ARBA00023006"/>
    </source>
</evidence>
<keyword evidence="16" id="KW-1185">Reference proteome</keyword>
<feature type="region of interest" description="Disordered" evidence="12">
    <location>
        <begin position="1256"/>
        <end position="1324"/>
    </location>
</feature>
<dbReference type="Pfam" id="PF00172">
    <property type="entry name" value="Zn_clus"/>
    <property type="match status" value="1"/>
</dbReference>
<dbReference type="CDD" id="cd06867">
    <property type="entry name" value="PX_SNX41_42"/>
    <property type="match status" value="1"/>
</dbReference>
<evidence type="ECO:0000259" key="13">
    <source>
        <dbReference type="PROSITE" id="PS50048"/>
    </source>
</evidence>
<dbReference type="InterPro" id="IPR007219">
    <property type="entry name" value="XnlR_reg_dom"/>
</dbReference>
<reference evidence="15" key="1">
    <citation type="submission" date="2022-11" db="EMBL/GenBank/DDBJ databases">
        <title>Genome Sequence of Cubamyces cubensis.</title>
        <authorList>
            <person name="Buettner E."/>
        </authorList>
    </citation>
    <scope>NUCLEOTIDE SEQUENCE</scope>
    <source>
        <strain evidence="15">MPL-01</strain>
    </source>
</reference>
<dbReference type="PROSITE" id="PS00463">
    <property type="entry name" value="ZN2_CY6_FUNGAL_1"/>
    <property type="match status" value="1"/>
</dbReference>
<feature type="region of interest" description="Disordered" evidence="12">
    <location>
        <begin position="1"/>
        <end position="27"/>
    </location>
</feature>
<dbReference type="GO" id="GO:0005829">
    <property type="term" value="C:cytosol"/>
    <property type="evidence" value="ECO:0007669"/>
    <property type="project" value="GOC"/>
</dbReference>
<evidence type="ECO:0000256" key="1">
    <source>
        <dbReference type="ARBA" id="ARBA00004481"/>
    </source>
</evidence>
<feature type="coiled-coil region" evidence="11">
    <location>
        <begin position="82"/>
        <end position="109"/>
    </location>
</feature>
<dbReference type="GO" id="GO:0003677">
    <property type="term" value="F:DNA binding"/>
    <property type="evidence" value="ECO:0007669"/>
    <property type="project" value="InterPro"/>
</dbReference>
<comment type="caution">
    <text evidence="15">The sequence shown here is derived from an EMBL/GenBank/DDBJ whole genome shotgun (WGS) entry which is preliminary data.</text>
</comment>
<feature type="compositionally biased region" description="Polar residues" evidence="12">
    <location>
        <begin position="676"/>
        <end position="688"/>
    </location>
</feature>
<dbReference type="CDD" id="cd07629">
    <property type="entry name" value="BAR_Atg20p"/>
    <property type="match status" value="1"/>
</dbReference>
<feature type="compositionally biased region" description="Basic and acidic residues" evidence="12">
    <location>
        <begin position="1426"/>
        <end position="1436"/>
    </location>
</feature>
<keyword evidence="8" id="KW-0446">Lipid-binding</keyword>
<dbReference type="GO" id="GO:0008270">
    <property type="term" value="F:zinc ion binding"/>
    <property type="evidence" value="ECO:0007669"/>
    <property type="project" value="InterPro"/>
</dbReference>
<keyword evidence="10" id="KW-0539">Nucleus</keyword>
<dbReference type="Pfam" id="PF00787">
    <property type="entry name" value="PX"/>
    <property type="match status" value="1"/>
</dbReference>
<dbReference type="Gene3D" id="1.20.1270.60">
    <property type="entry name" value="Arfaptin homology (AH) domain/BAR domain"/>
    <property type="match status" value="2"/>
</dbReference>
<dbReference type="GO" id="GO:0006914">
    <property type="term" value="P:autophagy"/>
    <property type="evidence" value="ECO:0007669"/>
    <property type="project" value="UniProtKB-KW"/>
</dbReference>
<dbReference type="SUPFAM" id="SSF64268">
    <property type="entry name" value="PX domain"/>
    <property type="match status" value="1"/>
</dbReference>
<keyword evidence="3" id="KW-0813">Transport</keyword>
<feature type="compositionally biased region" description="Basic and acidic residues" evidence="12">
    <location>
        <begin position="1256"/>
        <end position="1267"/>
    </location>
</feature>
<feature type="compositionally biased region" description="Low complexity" evidence="12">
    <location>
        <begin position="1"/>
        <end position="20"/>
    </location>
</feature>
<dbReference type="SMART" id="SM00066">
    <property type="entry name" value="GAL4"/>
    <property type="match status" value="1"/>
</dbReference>
<evidence type="ECO:0000256" key="9">
    <source>
        <dbReference type="ARBA" id="ARBA00023136"/>
    </source>
</evidence>
<feature type="compositionally biased region" description="Polar residues" evidence="12">
    <location>
        <begin position="895"/>
        <end position="917"/>
    </location>
</feature>
<dbReference type="Pfam" id="PF04082">
    <property type="entry name" value="Fungal_trans"/>
    <property type="match status" value="1"/>
</dbReference>
<dbReference type="PROSITE" id="PS50195">
    <property type="entry name" value="PX"/>
    <property type="match status" value="1"/>
</dbReference>
<dbReference type="SMART" id="SM00906">
    <property type="entry name" value="Fungal_trans"/>
    <property type="match status" value="2"/>
</dbReference>
<evidence type="ECO:0000256" key="3">
    <source>
        <dbReference type="ARBA" id="ARBA00022448"/>
    </source>
</evidence>
<protein>
    <recommendedName>
        <fullName evidence="17">Zn(2)-C6 fungal-type domain-containing protein</fullName>
    </recommendedName>
</protein>
<organism evidence="15 16">
    <name type="scientific">Trametes cubensis</name>
    <dbReference type="NCBI Taxonomy" id="1111947"/>
    <lineage>
        <taxon>Eukaryota</taxon>
        <taxon>Fungi</taxon>
        <taxon>Dikarya</taxon>
        <taxon>Basidiomycota</taxon>
        <taxon>Agaricomycotina</taxon>
        <taxon>Agaricomycetes</taxon>
        <taxon>Polyporales</taxon>
        <taxon>Polyporaceae</taxon>
        <taxon>Trametes</taxon>
    </lineage>
</organism>
<dbReference type="InterPro" id="IPR036871">
    <property type="entry name" value="PX_dom_sf"/>
</dbReference>
<evidence type="ECO:0000313" key="15">
    <source>
        <dbReference type="EMBL" id="KAJ8482440.1"/>
    </source>
</evidence>
<feature type="domain" description="Zn(2)-C6 fungal-type" evidence="13">
    <location>
        <begin position="35"/>
        <end position="64"/>
    </location>
</feature>